<dbReference type="Proteomes" id="UP000601435">
    <property type="component" value="Unassembled WGS sequence"/>
</dbReference>
<sequence length="807" mass="87504">METSTGADVANVPPAEASWDPRADLAPHVATTANAVDYEVVIPTYGRWKPSHELAPNRARLKDWKEAFILDHTLSFLAREAVPKNRVTLFVATDVEAENYRKALQGSDWADVRITVSAPGIRDSRNFIYKHFPADTYVVSLDDDIEGIKWKVREGNTDAACIDLPPGNFVKIIYDAYKRMKEQGAYLWGLSTSQNPRALSLTVCSLRNGLINGYLHGFICRPDAASDLLRRLSDAIEDAEFSVRHFAKDGAVLRYRMYAGRTSPFANSGGLQSKFQASNARKTEEWCGAQQLHELFPSLIGAPSEESDPAGVTATTQVKFIFGPVKRHPRTIRRLGGLGRFMVPILKAKKRKSIREMRSMLARAKAFITKGKKASRTAAQNSSAVELAARRKKRMEMRAETALACDRKIISTQAWDLMDEDTLRFAANTKTPGSASHRRYAKYSKARTVKQAMSLGWRNDDRRFDITHGFAKIVTLDTKPASSECLVEDEQRVIPATPAGRAVPIRLAEVVEKNPGINLSRALVWPLLSRCPAFDVAAKGCWAKLAAKNGLLAEVPLPIFRILLHWGNTGCLAFARAQGPALSAALRRLGAEPTALRVEQRLDRSALKFSRSSSGGVAVAATEPIRCGSTEAEGHVPGEKSARARGGSKKRGSGRRRAEEPPSKVNVASLLQRALDVKAEQMDAGPLASDGSPKSSTPETETPQSLPGATGATCQKGEALPSVPTPSTAAPESPTSEEDKSLPSAKGALFQGCGPGTGPASQPSTLPSAGGSVAEVPMVKETEEVAVLLGGRVHRQRNLKSLFACRS</sequence>
<reference evidence="2" key="1">
    <citation type="submission" date="2021-02" db="EMBL/GenBank/DDBJ databases">
        <authorList>
            <person name="Dougan E. K."/>
            <person name="Rhodes N."/>
            <person name="Thang M."/>
            <person name="Chan C."/>
        </authorList>
    </citation>
    <scope>NUCLEOTIDE SEQUENCE</scope>
</reference>
<feature type="region of interest" description="Disordered" evidence="1">
    <location>
        <begin position="1"/>
        <end position="20"/>
    </location>
</feature>
<evidence type="ECO:0000256" key="1">
    <source>
        <dbReference type="SAM" id="MobiDB-lite"/>
    </source>
</evidence>
<feature type="compositionally biased region" description="Basic and acidic residues" evidence="1">
    <location>
        <begin position="632"/>
        <end position="642"/>
    </location>
</feature>
<feature type="region of interest" description="Disordered" evidence="1">
    <location>
        <begin position="628"/>
        <end position="667"/>
    </location>
</feature>
<feature type="compositionally biased region" description="Polar residues" evidence="1">
    <location>
        <begin position="692"/>
        <end position="707"/>
    </location>
</feature>
<name>A0A812LZ84_9DINO</name>
<accession>A0A812LZ84</accession>
<proteinExistence type="predicted"/>
<feature type="compositionally biased region" description="Basic residues" evidence="1">
    <location>
        <begin position="646"/>
        <end position="655"/>
    </location>
</feature>
<evidence type="ECO:0000313" key="3">
    <source>
        <dbReference type="Proteomes" id="UP000601435"/>
    </source>
</evidence>
<protein>
    <submittedName>
        <fullName evidence="2">Uncharacterized protein</fullName>
    </submittedName>
</protein>
<dbReference type="OrthoDB" id="417063at2759"/>
<evidence type="ECO:0000313" key="2">
    <source>
        <dbReference type="EMBL" id="CAE7254423.1"/>
    </source>
</evidence>
<gene>
    <name evidence="2" type="ORF">SNEC2469_LOCUS5470</name>
</gene>
<dbReference type="EMBL" id="CAJNJA010010159">
    <property type="protein sequence ID" value="CAE7254423.1"/>
    <property type="molecule type" value="Genomic_DNA"/>
</dbReference>
<organism evidence="2 3">
    <name type="scientific">Symbiodinium necroappetens</name>
    <dbReference type="NCBI Taxonomy" id="1628268"/>
    <lineage>
        <taxon>Eukaryota</taxon>
        <taxon>Sar</taxon>
        <taxon>Alveolata</taxon>
        <taxon>Dinophyceae</taxon>
        <taxon>Suessiales</taxon>
        <taxon>Symbiodiniaceae</taxon>
        <taxon>Symbiodinium</taxon>
    </lineage>
</organism>
<feature type="compositionally biased region" description="Low complexity" evidence="1">
    <location>
        <begin position="725"/>
        <end position="734"/>
    </location>
</feature>
<keyword evidence="3" id="KW-1185">Reference proteome</keyword>
<dbReference type="AlphaFoldDB" id="A0A812LZ84"/>
<feature type="region of interest" description="Disordered" evidence="1">
    <location>
        <begin position="683"/>
        <end position="775"/>
    </location>
</feature>
<comment type="caution">
    <text evidence="2">The sequence shown here is derived from an EMBL/GenBank/DDBJ whole genome shotgun (WGS) entry which is preliminary data.</text>
</comment>